<feature type="domain" description="AMP-binding enzyme C-terminal" evidence="2">
    <location>
        <begin position="554"/>
        <end position="635"/>
    </location>
</feature>
<dbReference type="EMBL" id="CP023325">
    <property type="protein sequence ID" value="ATY64673.1"/>
    <property type="molecule type" value="Genomic_DNA"/>
</dbReference>
<accession>A0A2H4SNI4</accession>
<dbReference type="VEuPathDB" id="FungiDB:A9K55_005040"/>
<feature type="domain" description="AMP-dependent synthetase/ligase" evidence="1">
    <location>
        <begin position="171"/>
        <end position="498"/>
    </location>
</feature>
<dbReference type="Pfam" id="PF00501">
    <property type="entry name" value="AMP-binding"/>
    <property type="match status" value="1"/>
</dbReference>
<reference evidence="3 4" key="1">
    <citation type="journal article" date="2017" name="BMC Genomics">
        <title>Chromosome level assembly and secondary metabolite potential of the parasitic fungus Cordyceps militaris.</title>
        <authorList>
            <person name="Kramer G.J."/>
            <person name="Nodwell J.R."/>
        </authorList>
    </citation>
    <scope>NUCLEOTIDE SEQUENCE [LARGE SCALE GENOMIC DNA]</scope>
    <source>
        <strain evidence="3 4">ATCC 34164</strain>
    </source>
</reference>
<dbReference type="VEuPathDB" id="FungiDB:CCM_01284"/>
<dbReference type="OrthoDB" id="6509636at2759"/>
<dbReference type="Gene3D" id="3.40.50.980">
    <property type="match status" value="2"/>
</dbReference>
<dbReference type="Gene3D" id="3.30.300.30">
    <property type="match status" value="1"/>
</dbReference>
<dbReference type="InterPro" id="IPR000873">
    <property type="entry name" value="AMP-dep_synth/lig_dom"/>
</dbReference>
<evidence type="ECO:0000313" key="3">
    <source>
        <dbReference type="EMBL" id="ATY64673.1"/>
    </source>
</evidence>
<protein>
    <submittedName>
        <fullName evidence="3">AMP dependent CoA ligase</fullName>
    </submittedName>
</protein>
<evidence type="ECO:0000259" key="2">
    <source>
        <dbReference type="Pfam" id="PF13193"/>
    </source>
</evidence>
<proteinExistence type="predicted"/>
<dbReference type="PANTHER" id="PTHR24096:SF422">
    <property type="entry name" value="BCDNA.GH02901"/>
    <property type="match status" value="1"/>
</dbReference>
<keyword evidence="3" id="KW-0436">Ligase</keyword>
<gene>
    <name evidence="3" type="ORF">A9K55_005040</name>
</gene>
<dbReference type="Proteomes" id="UP000323067">
    <property type="component" value="Chromosome v"/>
</dbReference>
<dbReference type="SUPFAM" id="SSF56801">
    <property type="entry name" value="Acetyl-CoA synthetase-like"/>
    <property type="match status" value="1"/>
</dbReference>
<organism evidence="3 4">
    <name type="scientific">Cordyceps militaris</name>
    <name type="common">Caterpillar fungus</name>
    <name type="synonym">Clavaria militaris</name>
    <dbReference type="NCBI Taxonomy" id="73501"/>
    <lineage>
        <taxon>Eukaryota</taxon>
        <taxon>Fungi</taxon>
        <taxon>Dikarya</taxon>
        <taxon>Ascomycota</taxon>
        <taxon>Pezizomycotina</taxon>
        <taxon>Sordariomycetes</taxon>
        <taxon>Hypocreomycetidae</taxon>
        <taxon>Hypocreales</taxon>
        <taxon>Cordycipitaceae</taxon>
        <taxon>Cordyceps</taxon>
    </lineage>
</organism>
<evidence type="ECO:0000313" key="4">
    <source>
        <dbReference type="Proteomes" id="UP000323067"/>
    </source>
</evidence>
<evidence type="ECO:0000259" key="1">
    <source>
        <dbReference type="Pfam" id="PF00501"/>
    </source>
</evidence>
<dbReference type="InterPro" id="IPR025110">
    <property type="entry name" value="AMP-bd_C"/>
</dbReference>
<dbReference type="PANTHER" id="PTHR24096">
    <property type="entry name" value="LONG-CHAIN-FATTY-ACID--COA LIGASE"/>
    <property type="match status" value="1"/>
</dbReference>
<sequence length="648" mass="71094">MVGEPKIVSVWQFPFPIVTGRHLPYCPGNCAAHLNYEIAHQVLFSLSHQPRSRILVNRMIFSSPAWVPSPDQSAPDQVPIGDYVLSNHVLSKNDAPFVDAISGHVYTMAMLRTRVESLARGLAADLNWSPNTGSPEEKVVAIYSLNTNLCTAMFLLVSLEISSLGSPADDHIDYFILCWAVHRLNGICMPLHSTCTSAEITSHMTTASCTTIFTCSGLMSTCLEAAEELQLPAEKIYTLALPSTYLDNANLEDSPRLKTLEQLADQGSQLPQLEPLRWSAGQGKSQVAFLCSTSGTSGRQKLAMLTHYGIITNLLQMSAFEGFANDTYGQTVAAAIPFSHSYGILIGHVGVLRGESHIVFPRFDMQRMLGSVASYRVNRLYLVPPILAVLGANSFLMEPFDLSSVTSVVTGAAALDRTVAGRLKSLQPSWEFLHAWGLTETCIVVTFTSKHDVWYGSSGSLLPGCQLRLIDAEGKDVENYDQSGEVYYKAPNMFVGYLGDHESTISSFDDDGWMRTGDMGAIQVSPSGVEHLFIRDRIKDMIKVKGMQVIPADVEAAMLTHPAVADVAVIGVPDELAGERAMAFVIRSTSVMSEFFEDDLRDSINDHLEDRLHETHWLGDRLEFVAEIPKSQSGKVLKKILREKAASN</sequence>
<dbReference type="GO" id="GO:0016405">
    <property type="term" value="F:CoA-ligase activity"/>
    <property type="evidence" value="ECO:0007669"/>
    <property type="project" value="TreeGrafter"/>
</dbReference>
<dbReference type="Pfam" id="PF13193">
    <property type="entry name" value="AMP-binding_C"/>
    <property type="match status" value="1"/>
</dbReference>
<dbReference type="InterPro" id="IPR045851">
    <property type="entry name" value="AMP-bd_C_sf"/>
</dbReference>
<name>A0A2H4SNI4_CORMI</name>
<dbReference type="AlphaFoldDB" id="A0A2H4SNI4"/>
<dbReference type="Gene3D" id="2.30.38.10">
    <property type="entry name" value="Luciferase, Domain 3"/>
    <property type="match status" value="1"/>
</dbReference>